<keyword evidence="1" id="KW-0812">Transmembrane</keyword>
<name>A0A816IIE7_BRANA</name>
<dbReference type="EMBL" id="HG994367">
    <property type="protein sequence ID" value="CAF1708222.1"/>
    <property type="molecule type" value="Genomic_DNA"/>
</dbReference>
<dbReference type="AlphaFoldDB" id="A0A816IIE7"/>
<dbReference type="Proteomes" id="UP001295469">
    <property type="component" value="Chromosome C03"/>
</dbReference>
<evidence type="ECO:0000313" key="2">
    <source>
        <dbReference type="EMBL" id="CAF1708222.1"/>
    </source>
</evidence>
<evidence type="ECO:0000256" key="1">
    <source>
        <dbReference type="SAM" id="Phobius"/>
    </source>
</evidence>
<accession>A0A816IIE7</accession>
<reference evidence="2" key="1">
    <citation type="submission" date="2021-01" db="EMBL/GenBank/DDBJ databases">
        <authorList>
            <consortium name="Genoscope - CEA"/>
            <person name="William W."/>
        </authorList>
    </citation>
    <scope>NUCLEOTIDE SEQUENCE</scope>
</reference>
<proteinExistence type="predicted"/>
<keyword evidence="1" id="KW-0472">Membrane</keyword>
<feature type="transmembrane region" description="Helical" evidence="1">
    <location>
        <begin position="6"/>
        <end position="26"/>
    </location>
</feature>
<organism evidence="2">
    <name type="scientific">Brassica napus</name>
    <name type="common">Rape</name>
    <dbReference type="NCBI Taxonomy" id="3708"/>
    <lineage>
        <taxon>Eukaryota</taxon>
        <taxon>Viridiplantae</taxon>
        <taxon>Streptophyta</taxon>
        <taxon>Embryophyta</taxon>
        <taxon>Tracheophyta</taxon>
        <taxon>Spermatophyta</taxon>
        <taxon>Magnoliopsida</taxon>
        <taxon>eudicotyledons</taxon>
        <taxon>Gunneridae</taxon>
        <taxon>Pentapetalae</taxon>
        <taxon>rosids</taxon>
        <taxon>malvids</taxon>
        <taxon>Brassicales</taxon>
        <taxon>Brassicaceae</taxon>
        <taxon>Brassiceae</taxon>
        <taxon>Brassica</taxon>
    </lineage>
</organism>
<sequence>MTIEFYHLWNSAVAVVVLCVLNFWHIEREESSIMQKNIEGISKILIQPEIQKFKHSGRG</sequence>
<protein>
    <submittedName>
        <fullName evidence="2">(rape) hypothetical protein</fullName>
    </submittedName>
</protein>
<keyword evidence="1" id="KW-1133">Transmembrane helix</keyword>
<gene>
    <name evidence="2" type="ORF">DARMORV10_C03P67580.1</name>
</gene>
<feature type="non-terminal residue" evidence="2">
    <location>
        <position position="59"/>
    </location>
</feature>